<comment type="similarity">
    <text evidence="1 4">Belongs to the glycosyl hydrolase 35 family.</text>
</comment>
<protein>
    <recommendedName>
        <fullName evidence="11">Beta-galactosidase</fullName>
    </recommendedName>
</protein>
<dbReference type="PIRSF" id="PIRSF006336">
    <property type="entry name" value="B-gal"/>
    <property type="match status" value="1"/>
</dbReference>
<evidence type="ECO:0000313" key="10">
    <source>
        <dbReference type="Proteomes" id="UP000663852"/>
    </source>
</evidence>
<dbReference type="SUPFAM" id="SSF51445">
    <property type="entry name" value="(Trans)glycosidases"/>
    <property type="match status" value="1"/>
</dbReference>
<dbReference type="Gene3D" id="3.20.20.80">
    <property type="entry name" value="Glycosidases"/>
    <property type="match status" value="1"/>
</dbReference>
<comment type="caution">
    <text evidence="9">The sequence shown here is derived from an EMBL/GenBank/DDBJ whole genome shotgun (WGS) entry which is preliminary data.</text>
</comment>
<feature type="domain" description="Beta-galactosidase 1-like first all-beta" evidence="7">
    <location>
        <begin position="408"/>
        <end position="525"/>
    </location>
</feature>
<feature type="signal peptide" evidence="5">
    <location>
        <begin position="1"/>
        <end position="21"/>
    </location>
</feature>
<evidence type="ECO:0000256" key="1">
    <source>
        <dbReference type="ARBA" id="ARBA00009809"/>
    </source>
</evidence>
<evidence type="ECO:0000256" key="3">
    <source>
        <dbReference type="ARBA" id="ARBA00023295"/>
    </source>
</evidence>
<dbReference type="InterPro" id="IPR048912">
    <property type="entry name" value="BetaGal1-like_ABD1"/>
</dbReference>
<evidence type="ECO:0000256" key="4">
    <source>
        <dbReference type="RuleBase" id="RU003679"/>
    </source>
</evidence>
<organism evidence="9 10">
    <name type="scientific">Adineta ricciae</name>
    <name type="common">Rotifer</name>
    <dbReference type="NCBI Taxonomy" id="249248"/>
    <lineage>
        <taxon>Eukaryota</taxon>
        <taxon>Metazoa</taxon>
        <taxon>Spiralia</taxon>
        <taxon>Gnathifera</taxon>
        <taxon>Rotifera</taxon>
        <taxon>Eurotatoria</taxon>
        <taxon>Bdelloidea</taxon>
        <taxon>Adinetida</taxon>
        <taxon>Adinetidae</taxon>
        <taxon>Adineta</taxon>
    </lineage>
</organism>
<dbReference type="PANTHER" id="PTHR23421">
    <property type="entry name" value="BETA-GALACTOSIDASE RELATED"/>
    <property type="match status" value="1"/>
</dbReference>
<feature type="chain" id="PRO_5032883094" description="Beta-galactosidase" evidence="5">
    <location>
        <begin position="22"/>
        <end position="643"/>
    </location>
</feature>
<evidence type="ECO:0000259" key="6">
    <source>
        <dbReference type="Pfam" id="PF01301"/>
    </source>
</evidence>
<dbReference type="Pfam" id="PF21317">
    <property type="entry name" value="BetaGal_ABD_1"/>
    <property type="match status" value="1"/>
</dbReference>
<keyword evidence="3" id="KW-0326">Glycosidase</keyword>
<dbReference type="InterPro" id="IPR001944">
    <property type="entry name" value="Glycoside_Hdrlase_35"/>
</dbReference>
<dbReference type="GO" id="GO:0004565">
    <property type="term" value="F:beta-galactosidase activity"/>
    <property type="evidence" value="ECO:0007669"/>
    <property type="project" value="InterPro"/>
</dbReference>
<dbReference type="GO" id="GO:0005975">
    <property type="term" value="P:carbohydrate metabolic process"/>
    <property type="evidence" value="ECO:0007669"/>
    <property type="project" value="InterPro"/>
</dbReference>
<feature type="domain" description="Glycoside hydrolase 35 catalytic" evidence="6">
    <location>
        <begin position="35"/>
        <end position="363"/>
    </location>
</feature>
<evidence type="ECO:0000259" key="7">
    <source>
        <dbReference type="Pfam" id="PF21317"/>
    </source>
</evidence>
<evidence type="ECO:0000256" key="5">
    <source>
        <dbReference type="SAM" id="SignalP"/>
    </source>
</evidence>
<dbReference type="PRINTS" id="PR00742">
    <property type="entry name" value="GLHYDRLASE35"/>
</dbReference>
<dbReference type="Gene3D" id="2.60.120.260">
    <property type="entry name" value="Galactose-binding domain-like"/>
    <property type="match status" value="2"/>
</dbReference>
<gene>
    <name evidence="9" type="ORF">EDS130_LOCUS40854</name>
</gene>
<dbReference type="InterPro" id="IPR008979">
    <property type="entry name" value="Galactose-bd-like_sf"/>
</dbReference>
<dbReference type="Pfam" id="PF01301">
    <property type="entry name" value="Glyco_hydro_35"/>
    <property type="match status" value="1"/>
</dbReference>
<evidence type="ECO:0008006" key="11">
    <source>
        <dbReference type="Google" id="ProtNLM"/>
    </source>
</evidence>
<proteinExistence type="inferred from homology"/>
<dbReference type="InterPro" id="IPR031330">
    <property type="entry name" value="Gly_Hdrlase_35_cat"/>
</dbReference>
<sequence>MLHLFIIFFLISICHTKISSAESISRNFTIIGNDFIKDGQRFQIVSGSIHYWRSLPQQFSFQDWKDRLTLIKELGCNTITTYIWWALHEPEDGIFVFDKPEYDFVSFIKLAHSLGLLVIVRVGPYITAEVDFGGYPYWIMKKEGIFIRRPNKMYYQLIDRYFDKLISYFVPLQYHLGGNIINFQIEDDSDVPIIPFDETHQYYGYLRDGLLKRGIQTLINTLAWPDSLSFEKAIIPNTWTATEYTIHHSTRDAYAVVRKHAPNQNPFMVMEYYPGWVDFEGNHHHGTMDSEEFARGVDEILSYNGSINFYMVFGGTNFQFKNGGDWTLEYHSITTSYDYDAMITECGDAHQTKFQAVRNVIAKYIPLKPIPTPSPSPKGLYGTIYFDSYAKLIDNLYPFDVIYNIDEPIQFEYLNQSYGYVLYSTQLINFTHSSQLLVLPWIQDRAVILLDGILQGIVGWSEKDPITILNLHPVKTNPNPRLDILVENKGRCCAVLSGFDCSFKGLKGRPRLNFRELTNWTITKLPMDEKLTNQSHTFHWKLVSSNISIVSPTFYRSTFYINMSQPLHSFLCTNNWGHGFIVINHFNIGRYSEKGPQRTLYVPAHILKQGLNEILVFESDRKDMLMNINEKNMTFIDYPMWSI</sequence>
<dbReference type="InterPro" id="IPR026283">
    <property type="entry name" value="B-gal_1-like"/>
</dbReference>
<dbReference type="Pfam" id="PF21467">
    <property type="entry name" value="BetaGal_gal-bd"/>
    <property type="match status" value="1"/>
</dbReference>
<dbReference type="OrthoDB" id="1657402at2759"/>
<dbReference type="InterPro" id="IPR017853">
    <property type="entry name" value="GH"/>
</dbReference>
<feature type="domain" description="Beta-galactosidase galactose-binding" evidence="8">
    <location>
        <begin position="552"/>
        <end position="612"/>
    </location>
</feature>
<keyword evidence="5" id="KW-0732">Signal</keyword>
<evidence type="ECO:0000259" key="8">
    <source>
        <dbReference type="Pfam" id="PF21467"/>
    </source>
</evidence>
<dbReference type="Proteomes" id="UP000663852">
    <property type="component" value="Unassembled WGS sequence"/>
</dbReference>
<dbReference type="EMBL" id="CAJNOJ010000510">
    <property type="protein sequence ID" value="CAF1471963.1"/>
    <property type="molecule type" value="Genomic_DNA"/>
</dbReference>
<reference evidence="9" key="1">
    <citation type="submission" date="2021-02" db="EMBL/GenBank/DDBJ databases">
        <authorList>
            <person name="Nowell W R."/>
        </authorList>
    </citation>
    <scope>NUCLEOTIDE SEQUENCE</scope>
</reference>
<dbReference type="InterPro" id="IPR048913">
    <property type="entry name" value="BetaGal_gal-bd"/>
</dbReference>
<evidence type="ECO:0000313" key="9">
    <source>
        <dbReference type="EMBL" id="CAF1471963.1"/>
    </source>
</evidence>
<accession>A0A815R3J4</accession>
<dbReference type="SUPFAM" id="SSF49785">
    <property type="entry name" value="Galactose-binding domain-like"/>
    <property type="match status" value="1"/>
</dbReference>
<evidence type="ECO:0000256" key="2">
    <source>
        <dbReference type="ARBA" id="ARBA00022801"/>
    </source>
</evidence>
<keyword evidence="2" id="KW-0378">Hydrolase</keyword>
<name>A0A815R3J4_ADIRI</name>
<dbReference type="AlphaFoldDB" id="A0A815R3J4"/>